<keyword evidence="2" id="KW-1185">Reference proteome</keyword>
<reference evidence="1 2" key="1">
    <citation type="submission" date="2018-03" db="EMBL/GenBank/DDBJ databases">
        <title>Aerobic endospore-forming bacteria genome sequencing and assembly.</title>
        <authorList>
            <person name="Cavalcante D.A."/>
            <person name="Driks A."/>
            <person name="Putonti C."/>
            <person name="De-Souza M.T."/>
        </authorList>
    </citation>
    <scope>NUCLEOTIDE SEQUENCE [LARGE SCALE GENOMIC DNA]</scope>
    <source>
        <strain evidence="1 2">SDF0028</strain>
    </source>
</reference>
<dbReference type="Gene3D" id="3.55.50.10">
    <property type="entry name" value="Baseplate protein-like domains"/>
    <property type="match status" value="1"/>
</dbReference>
<sequence length="100" mass="10889">MNFVNDVSEAALINLISSEVQSGLSSTRIGADVDTKAVADALTDVAIRSVVTTMIRKYKFGDAINTVTNKTKLGTFVLQYEETDWAFLKRLAARFGSVLV</sequence>
<comment type="caution">
    <text evidence="1">The sequence shown here is derived from an EMBL/GenBank/DDBJ whole genome shotgun (WGS) entry which is preliminary data.</text>
</comment>
<feature type="non-terminal residue" evidence="1">
    <location>
        <position position="100"/>
    </location>
</feature>
<gene>
    <name evidence="1" type="ORF">C7Y44_25230</name>
</gene>
<dbReference type="SUPFAM" id="SSF69279">
    <property type="entry name" value="Phage tail proteins"/>
    <property type="match status" value="1"/>
</dbReference>
<dbReference type="Proteomes" id="UP000316208">
    <property type="component" value="Unassembled WGS sequence"/>
</dbReference>
<evidence type="ECO:0008006" key="3">
    <source>
        <dbReference type="Google" id="ProtNLM"/>
    </source>
</evidence>
<proteinExistence type="predicted"/>
<accession>A0ABY3AKH9</accession>
<dbReference type="EMBL" id="SADY01000009">
    <property type="protein sequence ID" value="TQR41816.1"/>
    <property type="molecule type" value="Genomic_DNA"/>
</dbReference>
<name>A0ABY3AKH9_PAEPP</name>
<evidence type="ECO:0000313" key="2">
    <source>
        <dbReference type="Proteomes" id="UP000316208"/>
    </source>
</evidence>
<organism evidence="1 2">
    <name type="scientific">Paenibacillus popilliae</name>
    <name type="common">Bacillus popilliae</name>
    <dbReference type="NCBI Taxonomy" id="78057"/>
    <lineage>
        <taxon>Bacteria</taxon>
        <taxon>Bacillati</taxon>
        <taxon>Bacillota</taxon>
        <taxon>Bacilli</taxon>
        <taxon>Bacillales</taxon>
        <taxon>Paenibacillaceae</taxon>
        <taxon>Paenibacillus</taxon>
    </lineage>
</organism>
<protein>
    <recommendedName>
        <fullName evidence="3">Phage protein</fullName>
    </recommendedName>
</protein>
<evidence type="ECO:0000313" key="1">
    <source>
        <dbReference type="EMBL" id="TQR41816.1"/>
    </source>
</evidence>